<keyword evidence="1" id="KW-0597">Phosphoprotein</keyword>
<evidence type="ECO:0000313" key="3">
    <source>
        <dbReference type="EMBL" id="NMJ42895.1"/>
    </source>
</evidence>
<dbReference type="EMBL" id="JABBKX010000006">
    <property type="protein sequence ID" value="NMJ42895.1"/>
    <property type="molecule type" value="Genomic_DNA"/>
</dbReference>
<reference evidence="3 4" key="1">
    <citation type="submission" date="2020-03" db="EMBL/GenBank/DDBJ databases">
        <authorList>
            <person name="Sun Q."/>
        </authorList>
    </citation>
    <scope>NUCLEOTIDE SEQUENCE [LARGE SCALE GENOMIC DNA]</scope>
    <source>
        <strain evidence="3 4">JC162</strain>
    </source>
</reference>
<dbReference type="Pfam" id="PF00072">
    <property type="entry name" value="Response_reg"/>
    <property type="match status" value="1"/>
</dbReference>
<evidence type="ECO:0000256" key="1">
    <source>
        <dbReference type="PROSITE-ProRule" id="PRU00169"/>
    </source>
</evidence>
<dbReference type="Gene3D" id="3.40.50.2300">
    <property type="match status" value="1"/>
</dbReference>
<dbReference type="PANTHER" id="PTHR42872">
    <property type="entry name" value="PROTEIN-GLUTAMATE METHYLESTERASE/PROTEIN-GLUTAMINE GLUTAMINASE"/>
    <property type="match status" value="1"/>
</dbReference>
<sequence>MTAPDPDLVAAFAEEYRAGAARLAAATDLPAAGRVIANLRAMVEAVGIAALLPPLDTAADAVAAGDADALHAAAAAMGGALDAALAPPAPPPAGRVRTLVVDDSPTMRRLLRQILAADAAFEVVAEAADGAEAIARSAETAPDLVLLDIEMPGMDGVTMLRHWALNGRGTVLVVSSATPPGSALAREVRRLGAAGVTGKPSGALSADMAERRGAALISAARRAAGLPQDAAP</sequence>
<dbReference type="SMART" id="SM00448">
    <property type="entry name" value="REC"/>
    <property type="match status" value="1"/>
</dbReference>
<keyword evidence="4" id="KW-1185">Reference proteome</keyword>
<evidence type="ECO:0000313" key="4">
    <source>
        <dbReference type="Proteomes" id="UP000548582"/>
    </source>
</evidence>
<proteinExistence type="predicted"/>
<evidence type="ECO:0000259" key="2">
    <source>
        <dbReference type="PROSITE" id="PS50110"/>
    </source>
</evidence>
<dbReference type="SUPFAM" id="SSF52172">
    <property type="entry name" value="CheY-like"/>
    <property type="match status" value="1"/>
</dbReference>
<comment type="caution">
    <text evidence="3">The sequence shown here is derived from an EMBL/GenBank/DDBJ whole genome shotgun (WGS) entry which is preliminary data.</text>
</comment>
<gene>
    <name evidence="3" type="ORF">GWK16_16735</name>
</gene>
<dbReference type="AlphaFoldDB" id="A0A848EHJ0"/>
<dbReference type="CDD" id="cd17541">
    <property type="entry name" value="REC_CheB-like"/>
    <property type="match status" value="1"/>
</dbReference>
<protein>
    <submittedName>
        <fullName evidence="3">Response regulator</fullName>
    </submittedName>
</protein>
<dbReference type="PROSITE" id="PS50110">
    <property type="entry name" value="RESPONSE_REGULATORY"/>
    <property type="match status" value="1"/>
</dbReference>
<dbReference type="Proteomes" id="UP000548582">
    <property type="component" value="Unassembled WGS sequence"/>
</dbReference>
<accession>A0A848EHJ0</accession>
<dbReference type="GO" id="GO:0000160">
    <property type="term" value="P:phosphorelay signal transduction system"/>
    <property type="evidence" value="ECO:0007669"/>
    <property type="project" value="InterPro"/>
</dbReference>
<feature type="domain" description="Response regulatory" evidence="2">
    <location>
        <begin position="97"/>
        <end position="214"/>
    </location>
</feature>
<dbReference type="InterPro" id="IPR001789">
    <property type="entry name" value="Sig_transdc_resp-reg_receiver"/>
</dbReference>
<dbReference type="InterPro" id="IPR011006">
    <property type="entry name" value="CheY-like_superfamily"/>
</dbReference>
<organism evidence="3 4">
    <name type="scientific">Neoroseomonas marina</name>
    <dbReference type="NCBI Taxonomy" id="1232220"/>
    <lineage>
        <taxon>Bacteria</taxon>
        <taxon>Pseudomonadati</taxon>
        <taxon>Pseudomonadota</taxon>
        <taxon>Alphaproteobacteria</taxon>
        <taxon>Acetobacterales</taxon>
        <taxon>Acetobacteraceae</taxon>
        <taxon>Neoroseomonas</taxon>
    </lineage>
</organism>
<dbReference type="RefSeq" id="WP_170055133.1">
    <property type="nucleotide sequence ID" value="NZ_JABBKX010000006.1"/>
</dbReference>
<feature type="modified residue" description="4-aspartylphosphate" evidence="1">
    <location>
        <position position="148"/>
    </location>
</feature>
<dbReference type="PANTHER" id="PTHR42872:SF6">
    <property type="entry name" value="PROTEIN-GLUTAMATE METHYLESTERASE_PROTEIN-GLUTAMINE GLUTAMINASE"/>
    <property type="match status" value="1"/>
</dbReference>
<name>A0A848EHJ0_9PROT</name>